<evidence type="ECO:0000313" key="2">
    <source>
        <dbReference type="EMBL" id="KAL0158096.1"/>
    </source>
</evidence>
<sequence>LRRGGITVVPRRDVDMSSPSAAQTVPGVSPRTRPSRSLSSEILWRLQLLGTSLKPVSLT</sequence>
<dbReference type="EMBL" id="JAMKFB020000023">
    <property type="protein sequence ID" value="KAL0158096.1"/>
    <property type="molecule type" value="Genomic_DNA"/>
</dbReference>
<evidence type="ECO:0000256" key="1">
    <source>
        <dbReference type="SAM" id="MobiDB-lite"/>
    </source>
</evidence>
<feature type="non-terminal residue" evidence="2">
    <location>
        <position position="1"/>
    </location>
</feature>
<comment type="caution">
    <text evidence="2">The sequence shown here is derived from an EMBL/GenBank/DDBJ whole genome shotgun (WGS) entry which is preliminary data.</text>
</comment>
<gene>
    <name evidence="2" type="ORF">M9458_046172</name>
</gene>
<feature type="non-terminal residue" evidence="2">
    <location>
        <position position="59"/>
    </location>
</feature>
<feature type="region of interest" description="Disordered" evidence="1">
    <location>
        <begin position="16"/>
        <end position="35"/>
    </location>
</feature>
<dbReference type="AlphaFoldDB" id="A0ABD0NA25"/>
<name>A0ABD0NA25_CIRMR</name>
<keyword evidence="3" id="KW-1185">Reference proteome</keyword>
<protein>
    <submittedName>
        <fullName evidence="2">Uncharacterized protein</fullName>
    </submittedName>
</protein>
<proteinExistence type="predicted"/>
<accession>A0ABD0NA25</accession>
<evidence type="ECO:0000313" key="3">
    <source>
        <dbReference type="Proteomes" id="UP001529510"/>
    </source>
</evidence>
<reference evidence="2 3" key="1">
    <citation type="submission" date="2024-05" db="EMBL/GenBank/DDBJ databases">
        <title>Genome sequencing and assembly of Indian major carp, Cirrhinus mrigala (Hamilton, 1822).</title>
        <authorList>
            <person name="Mohindra V."/>
            <person name="Chowdhury L.M."/>
            <person name="Lal K."/>
            <person name="Jena J.K."/>
        </authorList>
    </citation>
    <scope>NUCLEOTIDE SEQUENCE [LARGE SCALE GENOMIC DNA]</scope>
    <source>
        <strain evidence="2">CM1030</strain>
        <tissue evidence="2">Blood</tissue>
    </source>
</reference>
<organism evidence="2 3">
    <name type="scientific">Cirrhinus mrigala</name>
    <name type="common">Mrigala</name>
    <dbReference type="NCBI Taxonomy" id="683832"/>
    <lineage>
        <taxon>Eukaryota</taxon>
        <taxon>Metazoa</taxon>
        <taxon>Chordata</taxon>
        <taxon>Craniata</taxon>
        <taxon>Vertebrata</taxon>
        <taxon>Euteleostomi</taxon>
        <taxon>Actinopterygii</taxon>
        <taxon>Neopterygii</taxon>
        <taxon>Teleostei</taxon>
        <taxon>Ostariophysi</taxon>
        <taxon>Cypriniformes</taxon>
        <taxon>Cyprinidae</taxon>
        <taxon>Labeoninae</taxon>
        <taxon>Labeonini</taxon>
        <taxon>Cirrhinus</taxon>
    </lineage>
</organism>
<dbReference type="Proteomes" id="UP001529510">
    <property type="component" value="Unassembled WGS sequence"/>
</dbReference>